<dbReference type="AlphaFoldDB" id="A0A6A6E630"/>
<dbReference type="EMBL" id="ML994632">
    <property type="protein sequence ID" value="KAF2185948.1"/>
    <property type="molecule type" value="Genomic_DNA"/>
</dbReference>
<name>A0A6A6E630_9PEZI</name>
<sequence>RSKKRDRSNENFLKRWRTFTKSGYDIHQDYHADVYILLRRKGQTFEFKSTNKSWPMSPEDIDKCYPLPIQVTATDIANQRSKK</sequence>
<protein>
    <recommendedName>
        <fullName evidence="3">MADS-box domain-containing protein</fullName>
    </recommendedName>
</protein>
<reference evidence="1" key="1">
    <citation type="journal article" date="2020" name="Stud. Mycol.">
        <title>101 Dothideomycetes genomes: a test case for predicting lifestyles and emergence of pathogens.</title>
        <authorList>
            <person name="Haridas S."/>
            <person name="Albert R."/>
            <person name="Binder M."/>
            <person name="Bloem J."/>
            <person name="Labutti K."/>
            <person name="Salamov A."/>
            <person name="Andreopoulos B."/>
            <person name="Baker S."/>
            <person name="Barry K."/>
            <person name="Bills G."/>
            <person name="Bluhm B."/>
            <person name="Cannon C."/>
            <person name="Castanera R."/>
            <person name="Culley D."/>
            <person name="Daum C."/>
            <person name="Ezra D."/>
            <person name="Gonzalez J."/>
            <person name="Henrissat B."/>
            <person name="Kuo A."/>
            <person name="Liang C."/>
            <person name="Lipzen A."/>
            <person name="Lutzoni F."/>
            <person name="Magnuson J."/>
            <person name="Mondo S."/>
            <person name="Nolan M."/>
            <person name="Ohm R."/>
            <person name="Pangilinan J."/>
            <person name="Park H.-J."/>
            <person name="Ramirez L."/>
            <person name="Alfaro M."/>
            <person name="Sun H."/>
            <person name="Tritt A."/>
            <person name="Yoshinaga Y."/>
            <person name="Zwiers L.-H."/>
            <person name="Turgeon B."/>
            <person name="Goodwin S."/>
            <person name="Spatafora J."/>
            <person name="Crous P."/>
            <person name="Grigoriev I."/>
        </authorList>
    </citation>
    <scope>NUCLEOTIDE SEQUENCE</scope>
    <source>
        <strain evidence="1">CBS 207.26</strain>
    </source>
</reference>
<gene>
    <name evidence="1" type="ORF">K469DRAFT_526904</name>
</gene>
<evidence type="ECO:0000313" key="2">
    <source>
        <dbReference type="Proteomes" id="UP000800200"/>
    </source>
</evidence>
<proteinExistence type="predicted"/>
<keyword evidence="2" id="KW-1185">Reference proteome</keyword>
<evidence type="ECO:0008006" key="3">
    <source>
        <dbReference type="Google" id="ProtNLM"/>
    </source>
</evidence>
<evidence type="ECO:0000313" key="1">
    <source>
        <dbReference type="EMBL" id="KAF2185948.1"/>
    </source>
</evidence>
<dbReference type="Proteomes" id="UP000800200">
    <property type="component" value="Unassembled WGS sequence"/>
</dbReference>
<feature type="non-terminal residue" evidence="1">
    <location>
        <position position="1"/>
    </location>
</feature>
<dbReference type="OrthoDB" id="3551822at2759"/>
<organism evidence="1 2">
    <name type="scientific">Zopfia rhizophila CBS 207.26</name>
    <dbReference type="NCBI Taxonomy" id="1314779"/>
    <lineage>
        <taxon>Eukaryota</taxon>
        <taxon>Fungi</taxon>
        <taxon>Dikarya</taxon>
        <taxon>Ascomycota</taxon>
        <taxon>Pezizomycotina</taxon>
        <taxon>Dothideomycetes</taxon>
        <taxon>Dothideomycetes incertae sedis</taxon>
        <taxon>Zopfiaceae</taxon>
        <taxon>Zopfia</taxon>
    </lineage>
</organism>
<accession>A0A6A6E630</accession>
<feature type="non-terminal residue" evidence="1">
    <location>
        <position position="83"/>
    </location>
</feature>